<dbReference type="OrthoDB" id="10017101at2759"/>
<evidence type="ECO:0000313" key="2">
    <source>
        <dbReference type="EMBL" id="KAF2478731.1"/>
    </source>
</evidence>
<organism evidence="2 3">
    <name type="scientific">Neohortaea acidophila</name>
    <dbReference type="NCBI Taxonomy" id="245834"/>
    <lineage>
        <taxon>Eukaryota</taxon>
        <taxon>Fungi</taxon>
        <taxon>Dikarya</taxon>
        <taxon>Ascomycota</taxon>
        <taxon>Pezizomycotina</taxon>
        <taxon>Dothideomycetes</taxon>
        <taxon>Dothideomycetidae</taxon>
        <taxon>Mycosphaerellales</taxon>
        <taxon>Teratosphaeriaceae</taxon>
        <taxon>Neohortaea</taxon>
    </lineage>
</organism>
<dbReference type="SUPFAM" id="SSF53335">
    <property type="entry name" value="S-adenosyl-L-methionine-dependent methyltransferases"/>
    <property type="match status" value="1"/>
</dbReference>
<dbReference type="PANTHER" id="PTHR43591:SF24">
    <property type="entry name" value="2-METHOXY-6-POLYPRENYL-1,4-BENZOQUINOL METHYLASE, MITOCHONDRIAL"/>
    <property type="match status" value="1"/>
</dbReference>
<dbReference type="CDD" id="cd02440">
    <property type="entry name" value="AdoMet_MTases"/>
    <property type="match status" value="1"/>
</dbReference>
<protein>
    <submittedName>
        <fullName evidence="2">S-adenosyl-L-methionine-dependent methyltransferase</fullName>
    </submittedName>
</protein>
<dbReference type="InterPro" id="IPR029063">
    <property type="entry name" value="SAM-dependent_MTases_sf"/>
</dbReference>
<keyword evidence="3" id="KW-1185">Reference proteome</keyword>
<keyword evidence="2" id="KW-0808">Transferase</keyword>
<dbReference type="GeneID" id="54478818"/>
<gene>
    <name evidence="2" type="ORF">BDY17DRAFT_328252</name>
</gene>
<dbReference type="EMBL" id="MU001643">
    <property type="protein sequence ID" value="KAF2478731.1"/>
    <property type="molecule type" value="Genomic_DNA"/>
</dbReference>
<dbReference type="Gene3D" id="3.40.50.150">
    <property type="entry name" value="Vaccinia Virus protein VP39"/>
    <property type="match status" value="1"/>
</dbReference>
<dbReference type="GO" id="GO:0032259">
    <property type="term" value="P:methylation"/>
    <property type="evidence" value="ECO:0007669"/>
    <property type="project" value="UniProtKB-KW"/>
</dbReference>
<dbReference type="RefSeq" id="XP_033585301.1">
    <property type="nucleotide sequence ID" value="XM_033737816.1"/>
</dbReference>
<proteinExistence type="predicted"/>
<feature type="region of interest" description="Disordered" evidence="1">
    <location>
        <begin position="1"/>
        <end position="22"/>
    </location>
</feature>
<dbReference type="GO" id="GO:0008168">
    <property type="term" value="F:methyltransferase activity"/>
    <property type="evidence" value="ECO:0007669"/>
    <property type="project" value="UniProtKB-KW"/>
</dbReference>
<dbReference type="PANTHER" id="PTHR43591">
    <property type="entry name" value="METHYLTRANSFERASE"/>
    <property type="match status" value="1"/>
</dbReference>
<dbReference type="Pfam" id="PF13489">
    <property type="entry name" value="Methyltransf_23"/>
    <property type="match status" value="1"/>
</dbReference>
<name>A0A6A6PG72_9PEZI</name>
<accession>A0A6A6PG72</accession>
<evidence type="ECO:0000256" key="1">
    <source>
        <dbReference type="SAM" id="MobiDB-lite"/>
    </source>
</evidence>
<sequence>MASTQGRGFHTTDSAYLLPNDAPEHERLDLQSRALNRMMHDQPFHAPLVHPERILEVGCGTGVMTAYLAAAYPNAKDVIGVDLSEVPQTHRNGRVTFVQGDIFKLVQDPDSPAFAPNSFDHLYSRLLTCGMTDWRGYIAQAKELVKPGGWVELQELEAIFYDHDRQRIDEDWTWHKDIFAGARKVGLEMDVGRKLEGYLKDAGFVDVESRFYRWMYGKWPGHPETDLIGEYSLKHCLPIIDLTYDKVAAPNKTADEAEMGRQTIREHMSIIERGTHQGFHAAWGRKP</sequence>
<feature type="compositionally biased region" description="Polar residues" evidence="1">
    <location>
        <begin position="1"/>
        <end position="14"/>
    </location>
</feature>
<dbReference type="AlphaFoldDB" id="A0A6A6PG72"/>
<reference evidence="2" key="1">
    <citation type="journal article" date="2020" name="Stud. Mycol.">
        <title>101 Dothideomycetes genomes: a test case for predicting lifestyles and emergence of pathogens.</title>
        <authorList>
            <person name="Haridas S."/>
            <person name="Albert R."/>
            <person name="Binder M."/>
            <person name="Bloem J."/>
            <person name="Labutti K."/>
            <person name="Salamov A."/>
            <person name="Andreopoulos B."/>
            <person name="Baker S."/>
            <person name="Barry K."/>
            <person name="Bills G."/>
            <person name="Bluhm B."/>
            <person name="Cannon C."/>
            <person name="Castanera R."/>
            <person name="Culley D."/>
            <person name="Daum C."/>
            <person name="Ezra D."/>
            <person name="Gonzalez J."/>
            <person name="Henrissat B."/>
            <person name="Kuo A."/>
            <person name="Liang C."/>
            <person name="Lipzen A."/>
            <person name="Lutzoni F."/>
            <person name="Magnuson J."/>
            <person name="Mondo S."/>
            <person name="Nolan M."/>
            <person name="Ohm R."/>
            <person name="Pangilinan J."/>
            <person name="Park H.-J."/>
            <person name="Ramirez L."/>
            <person name="Alfaro M."/>
            <person name="Sun H."/>
            <person name="Tritt A."/>
            <person name="Yoshinaga Y."/>
            <person name="Zwiers L.-H."/>
            <person name="Turgeon B."/>
            <person name="Goodwin S."/>
            <person name="Spatafora J."/>
            <person name="Crous P."/>
            <person name="Grigoriev I."/>
        </authorList>
    </citation>
    <scope>NUCLEOTIDE SEQUENCE</scope>
    <source>
        <strain evidence="2">CBS 113389</strain>
    </source>
</reference>
<evidence type="ECO:0000313" key="3">
    <source>
        <dbReference type="Proteomes" id="UP000799767"/>
    </source>
</evidence>
<dbReference type="Proteomes" id="UP000799767">
    <property type="component" value="Unassembled WGS sequence"/>
</dbReference>
<keyword evidence="2" id="KW-0489">Methyltransferase</keyword>